<keyword evidence="1" id="KW-0812">Transmembrane</keyword>
<evidence type="ECO:0008006" key="3">
    <source>
        <dbReference type="Google" id="ProtNLM"/>
    </source>
</evidence>
<keyword evidence="1" id="KW-1133">Transmembrane helix</keyword>
<evidence type="ECO:0000256" key="1">
    <source>
        <dbReference type="SAM" id="Phobius"/>
    </source>
</evidence>
<dbReference type="AlphaFoldDB" id="A0A652YHQ3"/>
<reference evidence="2" key="1">
    <citation type="submission" date="2019-07" db="EMBL/GenBank/DDBJ databases">
        <title>Genomic Encyclopedia of Type Strains, Phase IV (KMG-IV): sequencing the most valuable type-strain genomes for metagenomic binning, comparative biology and taxonomic classification.</title>
        <authorList>
            <person name="Goeker M."/>
        </authorList>
    </citation>
    <scope>NUCLEOTIDE SEQUENCE</scope>
    <source>
        <strain evidence="2">DSM 44596</strain>
    </source>
</reference>
<name>A0A652YHQ3_NOCGL</name>
<organism evidence="2">
    <name type="scientific">Nocardia globerula</name>
    <dbReference type="NCBI Taxonomy" id="1818"/>
    <lineage>
        <taxon>Bacteria</taxon>
        <taxon>Bacillati</taxon>
        <taxon>Actinomycetota</taxon>
        <taxon>Actinomycetes</taxon>
        <taxon>Mycobacteriales</taxon>
        <taxon>Nocardiaceae</taxon>
        <taxon>Nocardia</taxon>
    </lineage>
</organism>
<protein>
    <recommendedName>
        <fullName evidence="3">YrhK-like protein</fullName>
    </recommendedName>
</protein>
<dbReference type="EMBL" id="VNIQ01000012">
    <property type="protein sequence ID" value="TYQ00757.1"/>
    <property type="molecule type" value="Genomic_DNA"/>
</dbReference>
<feature type="transmembrane region" description="Helical" evidence="1">
    <location>
        <begin position="12"/>
        <end position="31"/>
    </location>
</feature>
<feature type="transmembrane region" description="Helical" evidence="1">
    <location>
        <begin position="43"/>
        <end position="66"/>
    </location>
</feature>
<feature type="transmembrane region" description="Helical" evidence="1">
    <location>
        <begin position="121"/>
        <end position="140"/>
    </location>
</feature>
<comment type="caution">
    <text evidence="2">The sequence shown here is derived from an EMBL/GenBank/DDBJ whole genome shotgun (WGS) entry which is preliminary data.</text>
</comment>
<sequence length="215" mass="22973">MQRMLIHPTLRVQSWGFVIGSTLFALGSAPYLSSLFGATLVNLLFFVGSWFFTAAAIVQLALAGPVIITDSGRPAVRVVWLSAAVQLLGTIMFNISTGSAMRTLNVRGEINLVWNPDAEGSIAFLASSFLAILMLWRSNTRWASRSAEWQSVWLNALGSIAFGVSAVGSFILKDGNTLDPNVANIGTFVGALFFLFASAVFLGRSRPGALVAEPA</sequence>
<proteinExistence type="predicted"/>
<evidence type="ECO:0000313" key="2">
    <source>
        <dbReference type="EMBL" id="TYQ00757.1"/>
    </source>
</evidence>
<gene>
    <name evidence="2" type="ORF">FNL38_11251</name>
</gene>
<feature type="transmembrane region" description="Helical" evidence="1">
    <location>
        <begin position="183"/>
        <end position="202"/>
    </location>
</feature>
<feature type="transmembrane region" description="Helical" evidence="1">
    <location>
        <begin position="152"/>
        <end position="171"/>
    </location>
</feature>
<accession>A0A652YHQ3</accession>
<keyword evidence="1" id="KW-0472">Membrane</keyword>
<feature type="transmembrane region" description="Helical" evidence="1">
    <location>
        <begin position="78"/>
        <end position="101"/>
    </location>
</feature>